<keyword evidence="2" id="KW-1185">Reference proteome</keyword>
<dbReference type="Proteomes" id="UP000499080">
    <property type="component" value="Unassembled WGS sequence"/>
</dbReference>
<evidence type="ECO:0000313" key="1">
    <source>
        <dbReference type="EMBL" id="GBN07053.1"/>
    </source>
</evidence>
<evidence type="ECO:0008006" key="3">
    <source>
        <dbReference type="Google" id="ProtNLM"/>
    </source>
</evidence>
<name>A0A4Y2KZT6_ARAVE</name>
<protein>
    <recommendedName>
        <fullName evidence="3">F-box domain-containing protein</fullName>
    </recommendedName>
</protein>
<organism evidence="1 2">
    <name type="scientific">Araneus ventricosus</name>
    <name type="common">Orbweaver spider</name>
    <name type="synonym">Epeira ventricosa</name>
    <dbReference type="NCBI Taxonomy" id="182803"/>
    <lineage>
        <taxon>Eukaryota</taxon>
        <taxon>Metazoa</taxon>
        <taxon>Ecdysozoa</taxon>
        <taxon>Arthropoda</taxon>
        <taxon>Chelicerata</taxon>
        <taxon>Arachnida</taxon>
        <taxon>Araneae</taxon>
        <taxon>Araneomorphae</taxon>
        <taxon>Entelegynae</taxon>
        <taxon>Araneoidea</taxon>
        <taxon>Araneidae</taxon>
        <taxon>Araneus</taxon>
    </lineage>
</organism>
<proteinExistence type="predicted"/>
<evidence type="ECO:0000313" key="2">
    <source>
        <dbReference type="Proteomes" id="UP000499080"/>
    </source>
</evidence>
<gene>
    <name evidence="1" type="ORF">AVEN_266177_1</name>
</gene>
<sequence>MNILCLDLQVELIIETCSPFQRDVEFFIVPNMPITLLKYMRLDLKPFIRGMIVRGLFRRLLECNINDHLVSLSLESLPPILDLASFIPFLQACKKLKCLELSLVYATNGIDHLIESWLDNRPESLEEVLIDIWDIEDEDDYTNMKNKTTEYVSRLEFAGLKIKVNLL</sequence>
<reference evidence="1 2" key="1">
    <citation type="journal article" date="2019" name="Sci. Rep.">
        <title>Orb-weaving spider Araneus ventricosus genome elucidates the spidroin gene catalogue.</title>
        <authorList>
            <person name="Kono N."/>
            <person name="Nakamura H."/>
            <person name="Ohtoshi R."/>
            <person name="Moran D.A.P."/>
            <person name="Shinohara A."/>
            <person name="Yoshida Y."/>
            <person name="Fujiwara M."/>
            <person name="Mori M."/>
            <person name="Tomita M."/>
            <person name="Arakawa K."/>
        </authorList>
    </citation>
    <scope>NUCLEOTIDE SEQUENCE [LARGE SCALE GENOMIC DNA]</scope>
</reference>
<accession>A0A4Y2KZT6</accession>
<comment type="caution">
    <text evidence="1">The sequence shown here is derived from an EMBL/GenBank/DDBJ whole genome shotgun (WGS) entry which is preliminary data.</text>
</comment>
<dbReference type="AlphaFoldDB" id="A0A4Y2KZT6"/>
<dbReference type="EMBL" id="BGPR01274328">
    <property type="protein sequence ID" value="GBN07053.1"/>
    <property type="molecule type" value="Genomic_DNA"/>
</dbReference>